<sequence length="177" mass="19311">MIRLSLSLSLSLSRACCRRGRGRDSLSPRCAATHLSDGAYQQAESQLPILIAWSRHMYISLSDMSPPSVIRPIHRQNSLRVSIAHTCQQLCDSLILSYSRSEHNSAAIFCGTLIARQSLSIYFCLRNVATFSLRSPTSSSAMSTVCTHPASGRLSNSTSVSSAATRRLQSTVALHNL</sequence>
<protein>
    <submittedName>
        <fullName evidence="1">Uncharacterized protein</fullName>
    </submittedName>
</protein>
<dbReference type="AlphaFoldDB" id="A0A8T2VJW8"/>
<organism evidence="1 2">
    <name type="scientific">Ceratopteris richardii</name>
    <name type="common">Triangle waterfern</name>
    <dbReference type="NCBI Taxonomy" id="49495"/>
    <lineage>
        <taxon>Eukaryota</taxon>
        <taxon>Viridiplantae</taxon>
        <taxon>Streptophyta</taxon>
        <taxon>Embryophyta</taxon>
        <taxon>Tracheophyta</taxon>
        <taxon>Polypodiopsida</taxon>
        <taxon>Polypodiidae</taxon>
        <taxon>Polypodiales</taxon>
        <taxon>Pteridineae</taxon>
        <taxon>Pteridaceae</taxon>
        <taxon>Parkerioideae</taxon>
        <taxon>Ceratopteris</taxon>
    </lineage>
</organism>
<gene>
    <name evidence="1" type="ORF">KP509_01G038000</name>
</gene>
<reference evidence="1" key="1">
    <citation type="submission" date="2021-08" db="EMBL/GenBank/DDBJ databases">
        <title>WGS assembly of Ceratopteris richardii.</title>
        <authorList>
            <person name="Marchant D.B."/>
            <person name="Chen G."/>
            <person name="Jenkins J."/>
            <person name="Shu S."/>
            <person name="Leebens-Mack J."/>
            <person name="Grimwood J."/>
            <person name="Schmutz J."/>
            <person name="Soltis P."/>
            <person name="Soltis D."/>
            <person name="Chen Z.-H."/>
        </authorList>
    </citation>
    <scope>NUCLEOTIDE SEQUENCE</scope>
    <source>
        <strain evidence="1">Whitten #5841</strain>
        <tissue evidence="1">Leaf</tissue>
    </source>
</reference>
<dbReference type="Proteomes" id="UP000825935">
    <property type="component" value="Chromosome 1"/>
</dbReference>
<keyword evidence="2" id="KW-1185">Reference proteome</keyword>
<dbReference type="EMBL" id="CM035406">
    <property type="protein sequence ID" value="KAH7446076.1"/>
    <property type="molecule type" value="Genomic_DNA"/>
</dbReference>
<comment type="caution">
    <text evidence="1">The sequence shown here is derived from an EMBL/GenBank/DDBJ whole genome shotgun (WGS) entry which is preliminary data.</text>
</comment>
<evidence type="ECO:0000313" key="2">
    <source>
        <dbReference type="Proteomes" id="UP000825935"/>
    </source>
</evidence>
<name>A0A8T2VJW8_CERRI</name>
<accession>A0A8T2VJW8</accession>
<evidence type="ECO:0000313" key="1">
    <source>
        <dbReference type="EMBL" id="KAH7446076.1"/>
    </source>
</evidence>
<proteinExistence type="predicted"/>